<proteinExistence type="predicted"/>
<dbReference type="Proteomes" id="UP001365846">
    <property type="component" value="Unassembled WGS sequence"/>
</dbReference>
<evidence type="ECO:0000313" key="1">
    <source>
        <dbReference type="EMBL" id="MEJ8813063.1"/>
    </source>
</evidence>
<dbReference type="InterPro" id="IPR021233">
    <property type="entry name" value="DUF2783"/>
</dbReference>
<comment type="caution">
    <text evidence="1">The sequence shown here is derived from an EMBL/GenBank/DDBJ whole genome shotgun (WGS) entry which is preliminary data.</text>
</comment>
<gene>
    <name evidence="1" type="ORF">WKW77_18400</name>
</gene>
<protein>
    <submittedName>
        <fullName evidence="1">DUF2783 domain-containing protein</fullName>
    </submittedName>
</protein>
<reference evidence="1 2" key="1">
    <citation type="submission" date="2024-03" db="EMBL/GenBank/DDBJ databases">
        <title>Novel species of the genus Variovorax.</title>
        <authorList>
            <person name="Liu Q."/>
            <person name="Xin Y.-H."/>
        </authorList>
    </citation>
    <scope>NUCLEOTIDE SEQUENCE [LARGE SCALE GENOMIC DNA]</scope>
    <source>
        <strain evidence="1 2">KACC 18899</strain>
    </source>
</reference>
<dbReference type="EMBL" id="JBBKZU010000007">
    <property type="protein sequence ID" value="MEJ8813063.1"/>
    <property type="molecule type" value="Genomic_DNA"/>
</dbReference>
<keyword evidence="2" id="KW-1185">Reference proteome</keyword>
<organism evidence="1 2">
    <name type="scientific">Variovorax ureilyticus</name>
    <dbReference type="NCBI Taxonomy" id="1836198"/>
    <lineage>
        <taxon>Bacteria</taxon>
        <taxon>Pseudomonadati</taxon>
        <taxon>Pseudomonadota</taxon>
        <taxon>Betaproteobacteria</taxon>
        <taxon>Burkholderiales</taxon>
        <taxon>Comamonadaceae</taxon>
        <taxon>Variovorax</taxon>
    </lineage>
</organism>
<dbReference type="RefSeq" id="WP_340358296.1">
    <property type="nucleotide sequence ID" value="NZ_JBBKZU010000007.1"/>
</dbReference>
<dbReference type="Pfam" id="PF10932">
    <property type="entry name" value="DUF2783"/>
    <property type="match status" value="1"/>
</dbReference>
<sequence length="74" mass="8034">MLNTRPTGLRYDDMYESLIAAHQGLTPAQSHLVNARLVLLLANHISDLPVLAEAFELARKGVVGEQPVTSVSHS</sequence>
<name>A0ABU8VHB5_9BURK</name>
<evidence type="ECO:0000313" key="2">
    <source>
        <dbReference type="Proteomes" id="UP001365846"/>
    </source>
</evidence>
<accession>A0ABU8VHB5</accession>